<gene>
    <name evidence="3" type="ORF">TCAL_01613</name>
</gene>
<keyword evidence="2" id="KW-0732">Signal</keyword>
<feature type="chain" id="PRO_5021717320" evidence="2">
    <location>
        <begin position="25"/>
        <end position="122"/>
    </location>
</feature>
<reference evidence="3 4" key="1">
    <citation type="journal article" date="2018" name="Nat. Ecol. Evol.">
        <title>Genomic signatures of mitonuclear coevolution across populations of Tigriopus californicus.</title>
        <authorList>
            <person name="Barreto F.S."/>
            <person name="Watson E.T."/>
            <person name="Lima T.G."/>
            <person name="Willett C.S."/>
            <person name="Edmands S."/>
            <person name="Li W."/>
            <person name="Burton R.S."/>
        </authorList>
    </citation>
    <scope>NUCLEOTIDE SEQUENCE [LARGE SCALE GENOMIC DNA]</scope>
    <source>
        <strain evidence="3 4">San Diego</strain>
    </source>
</reference>
<feature type="signal peptide" evidence="2">
    <location>
        <begin position="1"/>
        <end position="24"/>
    </location>
</feature>
<evidence type="ECO:0000256" key="2">
    <source>
        <dbReference type="SAM" id="SignalP"/>
    </source>
</evidence>
<feature type="compositionally biased region" description="Basic and acidic residues" evidence="1">
    <location>
        <begin position="85"/>
        <end position="94"/>
    </location>
</feature>
<keyword evidence="4" id="KW-1185">Reference proteome</keyword>
<sequence length="122" mass="14074">MSSLLRVAILGLALVALLISFSATEDIPGVPKTDLNAIRERTYLSDDEAEMAKINEQSNHSWEILDPIISKGSRSANVTNTRPTNKSDDYGRDPLEFDDRYRKFDEHQWYHHYHYRGPNHDN</sequence>
<accession>A0A553P9M5</accession>
<dbReference type="EMBL" id="VCGU01000005">
    <property type="protein sequence ID" value="TRY74395.1"/>
    <property type="molecule type" value="Genomic_DNA"/>
</dbReference>
<feature type="region of interest" description="Disordered" evidence="1">
    <location>
        <begin position="73"/>
        <end position="94"/>
    </location>
</feature>
<dbReference type="Proteomes" id="UP000318571">
    <property type="component" value="Chromosome 2"/>
</dbReference>
<comment type="caution">
    <text evidence="3">The sequence shown here is derived from an EMBL/GenBank/DDBJ whole genome shotgun (WGS) entry which is preliminary data.</text>
</comment>
<name>A0A553P9M5_TIGCA</name>
<organism evidence="3 4">
    <name type="scientific">Tigriopus californicus</name>
    <name type="common">Marine copepod</name>
    <dbReference type="NCBI Taxonomy" id="6832"/>
    <lineage>
        <taxon>Eukaryota</taxon>
        <taxon>Metazoa</taxon>
        <taxon>Ecdysozoa</taxon>
        <taxon>Arthropoda</taxon>
        <taxon>Crustacea</taxon>
        <taxon>Multicrustacea</taxon>
        <taxon>Hexanauplia</taxon>
        <taxon>Copepoda</taxon>
        <taxon>Harpacticoida</taxon>
        <taxon>Harpacticidae</taxon>
        <taxon>Tigriopus</taxon>
    </lineage>
</organism>
<evidence type="ECO:0000313" key="4">
    <source>
        <dbReference type="Proteomes" id="UP000318571"/>
    </source>
</evidence>
<evidence type="ECO:0000256" key="1">
    <source>
        <dbReference type="SAM" id="MobiDB-lite"/>
    </source>
</evidence>
<dbReference type="AlphaFoldDB" id="A0A553P9M5"/>
<protein>
    <submittedName>
        <fullName evidence="3">Uncharacterized protein</fullName>
    </submittedName>
</protein>
<evidence type="ECO:0000313" key="3">
    <source>
        <dbReference type="EMBL" id="TRY74395.1"/>
    </source>
</evidence>
<proteinExistence type="predicted"/>
<feature type="compositionally biased region" description="Polar residues" evidence="1">
    <location>
        <begin position="73"/>
        <end position="84"/>
    </location>
</feature>